<sequence>MEFFDKVTPAKDLSCPFFINVHGKNGVWKITQANFAHNHLKNIGSTQKPLAEGNIPREKKAKRNRSVREAQLSAVVAREILPAHANSASTLSGKAVQKFFKGKGINVSKSSISRIKQDLDEKLHGDLLESYQKLKSYLELLASKNPGSLWRYESESDGVTFKRACIVPNAGAHIEDMNKRGGFLVATTKDYNNHIIPFGFALVPTENYDNWVWFLRAVKDAIKVERITILSDRQKGLISAVAEVFPSAGHRFCLRHIMDNINRANHRLSLQDRATICSIARSDCENDYNLYMNELEISNSGAAEYLTKKTEVITPSV</sequence>
<keyword evidence="2" id="KW-0238">DNA-binding</keyword>
<evidence type="ECO:0000313" key="7">
    <source>
        <dbReference type="Proteomes" id="UP000704712"/>
    </source>
</evidence>
<feature type="domain" description="MULE transposase" evidence="5">
    <location>
        <begin position="181"/>
        <end position="260"/>
    </location>
</feature>
<name>A0A8S9TV63_PHYIN</name>
<evidence type="ECO:0000259" key="5">
    <source>
        <dbReference type="Pfam" id="PF10551"/>
    </source>
</evidence>
<dbReference type="PANTHER" id="PTHR31973">
    <property type="entry name" value="POLYPROTEIN, PUTATIVE-RELATED"/>
    <property type="match status" value="1"/>
</dbReference>
<feature type="region of interest" description="Disordered" evidence="4">
    <location>
        <begin position="47"/>
        <end position="66"/>
    </location>
</feature>
<comment type="caution">
    <text evidence="6">The sequence shown here is derived from an EMBL/GenBank/DDBJ whole genome shotgun (WGS) entry which is preliminary data.</text>
</comment>
<dbReference type="PROSITE" id="PS01007">
    <property type="entry name" value="TRANSPOSASE_MUTATOR"/>
    <property type="match status" value="1"/>
</dbReference>
<dbReference type="GO" id="GO:0003677">
    <property type="term" value="F:DNA binding"/>
    <property type="evidence" value="ECO:0007669"/>
    <property type="project" value="UniProtKB-KW"/>
</dbReference>
<dbReference type="Proteomes" id="UP000704712">
    <property type="component" value="Unassembled WGS sequence"/>
</dbReference>
<evidence type="ECO:0000256" key="1">
    <source>
        <dbReference type="ARBA" id="ARBA00022578"/>
    </source>
</evidence>
<dbReference type="Pfam" id="PF10551">
    <property type="entry name" value="MULE"/>
    <property type="match status" value="1"/>
</dbReference>
<dbReference type="EMBL" id="JAACNO010002776">
    <property type="protein sequence ID" value="KAF4130877.1"/>
    <property type="molecule type" value="Genomic_DNA"/>
</dbReference>
<evidence type="ECO:0000256" key="2">
    <source>
        <dbReference type="ARBA" id="ARBA00023125"/>
    </source>
</evidence>
<accession>A0A8S9TV63</accession>
<protein>
    <submittedName>
        <fullName evidence="6">MULE transposase domain-containing protein</fullName>
    </submittedName>
</protein>
<evidence type="ECO:0000313" key="6">
    <source>
        <dbReference type="EMBL" id="KAF4130877.1"/>
    </source>
</evidence>
<dbReference type="GO" id="GO:0006313">
    <property type="term" value="P:DNA transposition"/>
    <property type="evidence" value="ECO:0007669"/>
    <property type="project" value="InterPro"/>
</dbReference>
<dbReference type="AlphaFoldDB" id="A0A8S9TV63"/>
<gene>
    <name evidence="6" type="ORF">GN958_ATG19882</name>
</gene>
<evidence type="ECO:0000256" key="3">
    <source>
        <dbReference type="ARBA" id="ARBA00023172"/>
    </source>
</evidence>
<dbReference type="InterPro" id="IPR001207">
    <property type="entry name" value="Transposase_mutator"/>
</dbReference>
<keyword evidence="3" id="KW-0233">DNA recombination</keyword>
<evidence type="ECO:0000256" key="4">
    <source>
        <dbReference type="SAM" id="MobiDB-lite"/>
    </source>
</evidence>
<proteinExistence type="predicted"/>
<organism evidence="6 7">
    <name type="scientific">Phytophthora infestans</name>
    <name type="common">Potato late blight agent</name>
    <name type="synonym">Botrytis infestans</name>
    <dbReference type="NCBI Taxonomy" id="4787"/>
    <lineage>
        <taxon>Eukaryota</taxon>
        <taxon>Sar</taxon>
        <taxon>Stramenopiles</taxon>
        <taxon>Oomycota</taxon>
        <taxon>Peronosporomycetes</taxon>
        <taxon>Peronosporales</taxon>
        <taxon>Peronosporaceae</taxon>
        <taxon>Phytophthora</taxon>
    </lineage>
</organism>
<dbReference type="InterPro" id="IPR018289">
    <property type="entry name" value="MULE_transposase_dom"/>
</dbReference>
<dbReference type="GO" id="GO:0004803">
    <property type="term" value="F:transposase activity"/>
    <property type="evidence" value="ECO:0007669"/>
    <property type="project" value="InterPro"/>
</dbReference>
<reference evidence="6" key="1">
    <citation type="submission" date="2020-03" db="EMBL/GenBank/DDBJ databases">
        <title>Hybrid Assembly of Korean Phytophthora infestans isolates.</title>
        <authorList>
            <person name="Prokchorchik M."/>
            <person name="Lee Y."/>
            <person name="Seo J."/>
            <person name="Cho J.-H."/>
            <person name="Park Y.-E."/>
            <person name="Jang D.-C."/>
            <person name="Im J.-S."/>
            <person name="Choi J.-G."/>
            <person name="Park H.-J."/>
            <person name="Lee G.-B."/>
            <person name="Lee Y.-G."/>
            <person name="Hong S.-Y."/>
            <person name="Cho K."/>
            <person name="Sohn K.H."/>
        </authorList>
    </citation>
    <scope>NUCLEOTIDE SEQUENCE</scope>
    <source>
        <strain evidence="6">KR_2_A2</strain>
    </source>
</reference>
<dbReference type="PANTHER" id="PTHR31973:SF187">
    <property type="entry name" value="MUTATOR TRANSPOSASE MUDRA PROTEIN"/>
    <property type="match status" value="1"/>
</dbReference>
<keyword evidence="1" id="KW-0815">Transposition</keyword>